<proteinExistence type="predicted"/>
<keyword evidence="3" id="KW-1185">Reference proteome</keyword>
<reference evidence="2 3" key="1">
    <citation type="submission" date="2021-03" db="EMBL/GenBank/DDBJ databases">
        <authorList>
            <person name="Kanchanasin P."/>
            <person name="Saeng-In P."/>
            <person name="Phongsopitanun W."/>
            <person name="Yuki M."/>
            <person name="Kudo T."/>
            <person name="Ohkuma M."/>
            <person name="Tanasupawat S."/>
        </authorList>
    </citation>
    <scope>NUCLEOTIDE SEQUENCE [LARGE SCALE GENOMIC DNA]</scope>
    <source>
        <strain evidence="2 3">L46</strain>
    </source>
</reference>
<dbReference type="EMBL" id="JAGEOK010000007">
    <property type="protein sequence ID" value="MBO2438285.1"/>
    <property type="molecule type" value="Genomic_DNA"/>
</dbReference>
<dbReference type="Proteomes" id="UP000666915">
    <property type="component" value="Unassembled WGS sequence"/>
</dbReference>
<comment type="caution">
    <text evidence="2">The sequence shown here is derived from an EMBL/GenBank/DDBJ whole genome shotgun (WGS) entry which is preliminary data.</text>
</comment>
<feature type="region of interest" description="Disordered" evidence="1">
    <location>
        <begin position="74"/>
        <end position="102"/>
    </location>
</feature>
<name>A0ABS3QWC9_9ACTN</name>
<evidence type="ECO:0000313" key="2">
    <source>
        <dbReference type="EMBL" id="MBO2438285.1"/>
    </source>
</evidence>
<organism evidence="2 3">
    <name type="scientific">Actinomadura nitritigenes</name>
    <dbReference type="NCBI Taxonomy" id="134602"/>
    <lineage>
        <taxon>Bacteria</taxon>
        <taxon>Bacillati</taxon>
        <taxon>Actinomycetota</taxon>
        <taxon>Actinomycetes</taxon>
        <taxon>Streptosporangiales</taxon>
        <taxon>Thermomonosporaceae</taxon>
        <taxon>Actinomadura</taxon>
    </lineage>
</organism>
<evidence type="ECO:0000256" key="1">
    <source>
        <dbReference type="SAM" id="MobiDB-lite"/>
    </source>
</evidence>
<gene>
    <name evidence="2" type="ORF">J4557_12235</name>
</gene>
<evidence type="ECO:0008006" key="4">
    <source>
        <dbReference type="Google" id="ProtNLM"/>
    </source>
</evidence>
<evidence type="ECO:0000313" key="3">
    <source>
        <dbReference type="Proteomes" id="UP000666915"/>
    </source>
</evidence>
<dbReference type="RefSeq" id="WP_208266618.1">
    <property type="nucleotide sequence ID" value="NZ_BAAAGM010000153.1"/>
</dbReference>
<sequence>MSGDMLAAAALGAGIALLLAAAAVVIAVAYVYQGAHVAHDDRRPDPARCRRYHRLSPEERRIWRSGEHAAAAPAAAAGAVPFRGGEGASRDGTTGSWRPVHA</sequence>
<accession>A0ABS3QWC9</accession>
<protein>
    <recommendedName>
        <fullName evidence="4">Secreted protein</fullName>
    </recommendedName>
</protein>